<sequence>MDEMDLVSQLKETAPLRPEAYERARMTLRGAMAASEPAQVQEMAPVAGAAPARRGRLSGTRNRRLGILGKVSIGAGIGALAAAAAIVVVAPSTPQPAAPAGSTSQAPTGNIKLVALVTDIKASDGSLSGDASLVVNNQTVNGRSPYVTYSLYTDSGEYYVTDAESALPAAIAGHDNLAEDVNAREVAAARFAATGDLDTARKQMVNATPNPFGLGLSPAEQKAAWDKALAEEARILKQKGVTTPPKQPTGKALQNLINNHLWINSVDALARGAANPKIRAGVLRLISTIPDVTVKDSTTGGQPTLTLTAGRALFLGSDEQVLTIDAKTGMPIRSAVGAPGKKPSSVTTFKVSRVTVADVKAGKF</sequence>
<keyword evidence="1" id="KW-0472">Membrane</keyword>
<comment type="caution">
    <text evidence="2">The sequence shown here is derived from an EMBL/GenBank/DDBJ whole genome shotgun (WGS) entry which is preliminary data.</text>
</comment>
<keyword evidence="1" id="KW-1133">Transmembrane helix</keyword>
<name>A0A8J3TVS4_9ACTN</name>
<proteinExistence type="predicted"/>
<dbReference type="Proteomes" id="UP000650628">
    <property type="component" value="Unassembled WGS sequence"/>
</dbReference>
<dbReference type="EMBL" id="BOOO01000042">
    <property type="protein sequence ID" value="GII33820.1"/>
    <property type="molecule type" value="Genomic_DNA"/>
</dbReference>
<organism evidence="2 3">
    <name type="scientific">Planotetraspora mira</name>
    <dbReference type="NCBI Taxonomy" id="58121"/>
    <lineage>
        <taxon>Bacteria</taxon>
        <taxon>Bacillati</taxon>
        <taxon>Actinomycetota</taxon>
        <taxon>Actinomycetes</taxon>
        <taxon>Streptosporangiales</taxon>
        <taxon>Streptosporangiaceae</taxon>
        <taxon>Planotetraspora</taxon>
    </lineage>
</organism>
<dbReference type="AlphaFoldDB" id="A0A8J3TVS4"/>
<evidence type="ECO:0000313" key="3">
    <source>
        <dbReference type="Proteomes" id="UP000650628"/>
    </source>
</evidence>
<reference evidence="2 3" key="1">
    <citation type="submission" date="2021-01" db="EMBL/GenBank/DDBJ databases">
        <title>Whole genome shotgun sequence of Planotetraspora mira NBRC 15435.</title>
        <authorList>
            <person name="Komaki H."/>
            <person name="Tamura T."/>
        </authorList>
    </citation>
    <scope>NUCLEOTIDE SEQUENCE [LARGE SCALE GENOMIC DNA]</scope>
    <source>
        <strain evidence="2 3">NBRC 15435</strain>
    </source>
</reference>
<gene>
    <name evidence="2" type="ORF">Pmi06nite_72620</name>
</gene>
<evidence type="ECO:0000256" key="1">
    <source>
        <dbReference type="SAM" id="Phobius"/>
    </source>
</evidence>
<protein>
    <recommendedName>
        <fullName evidence="4">CU044_5270 family protein</fullName>
    </recommendedName>
</protein>
<evidence type="ECO:0008006" key="4">
    <source>
        <dbReference type="Google" id="ProtNLM"/>
    </source>
</evidence>
<keyword evidence="1" id="KW-0812">Transmembrane</keyword>
<evidence type="ECO:0000313" key="2">
    <source>
        <dbReference type="EMBL" id="GII33820.1"/>
    </source>
</evidence>
<accession>A0A8J3TVS4</accession>
<feature type="transmembrane region" description="Helical" evidence="1">
    <location>
        <begin position="71"/>
        <end position="90"/>
    </location>
</feature>
<keyword evidence="3" id="KW-1185">Reference proteome</keyword>